<evidence type="ECO:0000256" key="1">
    <source>
        <dbReference type="SAM" id="MobiDB-lite"/>
    </source>
</evidence>
<keyword evidence="4" id="KW-0482">Metalloprotease</keyword>
<feature type="transmembrane region" description="Helical" evidence="2">
    <location>
        <begin position="238"/>
        <end position="262"/>
    </location>
</feature>
<keyword evidence="5" id="KW-1185">Reference proteome</keyword>
<feature type="transmembrane region" description="Helical" evidence="2">
    <location>
        <begin position="103"/>
        <end position="125"/>
    </location>
</feature>
<dbReference type="RefSeq" id="WP_118922123.1">
    <property type="nucleotide sequence ID" value="NZ_QWEG01000010.1"/>
</dbReference>
<sequence length="322" mass="36773">MIDDLTQPISKRLLLLLLLVTIGSEAALFLSRYSYFFSEVYQAIMIISIFVAWRLHPRLAGNEQRRLERHSGEREHLTEIDGTVPSSAPVNRQPFIRQMISQFAVVFLIFYLGAIVFNFYSAILFEDFNESYGDYMEESAVIMNESLRGVAEEGGAGSVANLIFEWFSLAGSDFYADILAGFEEVYRIAYIILFLMLFKKCFPKQWEKPNRDLFLMIALFLSSVLFGVGHALDTPQPWTVTIGTIATFTNLGLILGLLLLWTRNLWLLIAVHAIYDIFMSIEWYYFEFSSLIFAGLLLLAWAIETATRKTTPDLNPGLRVSD</sequence>
<evidence type="ECO:0000259" key="3">
    <source>
        <dbReference type="Pfam" id="PF02517"/>
    </source>
</evidence>
<dbReference type="GO" id="GO:0004175">
    <property type="term" value="F:endopeptidase activity"/>
    <property type="evidence" value="ECO:0007669"/>
    <property type="project" value="UniProtKB-ARBA"/>
</dbReference>
<dbReference type="GO" id="GO:0006508">
    <property type="term" value="P:proteolysis"/>
    <property type="evidence" value="ECO:0007669"/>
    <property type="project" value="UniProtKB-KW"/>
</dbReference>
<feature type="transmembrane region" description="Helical" evidence="2">
    <location>
        <begin position="214"/>
        <end position="232"/>
    </location>
</feature>
<dbReference type="Proteomes" id="UP000284416">
    <property type="component" value="Unassembled WGS sequence"/>
</dbReference>
<organism evidence="4 5">
    <name type="scientific">Neobacillus notoginsengisoli</name>
    <dbReference type="NCBI Taxonomy" id="1578198"/>
    <lineage>
        <taxon>Bacteria</taxon>
        <taxon>Bacillati</taxon>
        <taxon>Bacillota</taxon>
        <taxon>Bacilli</taxon>
        <taxon>Bacillales</taxon>
        <taxon>Bacillaceae</taxon>
        <taxon>Neobacillus</taxon>
    </lineage>
</organism>
<feature type="domain" description="CAAX prenyl protease 2/Lysostaphin resistance protein A-like" evidence="3">
    <location>
        <begin position="202"/>
        <end position="277"/>
    </location>
</feature>
<gene>
    <name evidence="4" type="ORF">D1B31_15815</name>
</gene>
<feature type="compositionally biased region" description="Basic and acidic residues" evidence="1">
    <location>
        <begin position="66"/>
        <end position="79"/>
    </location>
</feature>
<feature type="region of interest" description="Disordered" evidence="1">
    <location>
        <begin position="66"/>
        <end position="85"/>
    </location>
</feature>
<evidence type="ECO:0000256" key="2">
    <source>
        <dbReference type="SAM" id="Phobius"/>
    </source>
</evidence>
<dbReference type="AlphaFoldDB" id="A0A417YQX4"/>
<keyword evidence="2" id="KW-0472">Membrane</keyword>
<dbReference type="OrthoDB" id="2817162at2"/>
<accession>A0A417YQX4</accession>
<keyword evidence="4" id="KW-0378">Hydrolase</keyword>
<feature type="transmembrane region" description="Helical" evidence="2">
    <location>
        <begin position="185"/>
        <end position="202"/>
    </location>
</feature>
<feature type="transmembrane region" description="Helical" evidence="2">
    <location>
        <begin position="283"/>
        <end position="303"/>
    </location>
</feature>
<proteinExistence type="predicted"/>
<reference evidence="4 5" key="1">
    <citation type="journal article" date="2017" name="Int. J. Syst. Evol. Microbiol.">
        <title>Bacillus notoginsengisoli sp. nov., a novel bacterium isolated from the rhizosphere of Panax notoginseng.</title>
        <authorList>
            <person name="Zhang M.Y."/>
            <person name="Cheng J."/>
            <person name="Cai Y."/>
            <person name="Zhang T.Y."/>
            <person name="Wu Y.Y."/>
            <person name="Manikprabhu D."/>
            <person name="Li W.J."/>
            <person name="Zhang Y.X."/>
        </authorList>
    </citation>
    <scope>NUCLEOTIDE SEQUENCE [LARGE SCALE GENOMIC DNA]</scope>
    <source>
        <strain evidence="4 5">JCM 30743</strain>
    </source>
</reference>
<keyword evidence="4" id="KW-0645">Protease</keyword>
<keyword evidence="2" id="KW-0812">Transmembrane</keyword>
<feature type="transmembrane region" description="Helical" evidence="2">
    <location>
        <begin position="36"/>
        <end position="56"/>
    </location>
</feature>
<name>A0A417YQX4_9BACI</name>
<comment type="caution">
    <text evidence="4">The sequence shown here is derived from an EMBL/GenBank/DDBJ whole genome shotgun (WGS) entry which is preliminary data.</text>
</comment>
<evidence type="ECO:0000313" key="4">
    <source>
        <dbReference type="EMBL" id="RHW37235.1"/>
    </source>
</evidence>
<evidence type="ECO:0000313" key="5">
    <source>
        <dbReference type="Proteomes" id="UP000284416"/>
    </source>
</evidence>
<keyword evidence="2" id="KW-1133">Transmembrane helix</keyword>
<dbReference type="Pfam" id="PF02517">
    <property type="entry name" value="Rce1-like"/>
    <property type="match status" value="1"/>
</dbReference>
<protein>
    <submittedName>
        <fullName evidence="4">CPBP family intramembrane metalloprotease</fullName>
    </submittedName>
</protein>
<dbReference type="GO" id="GO:0008237">
    <property type="term" value="F:metallopeptidase activity"/>
    <property type="evidence" value="ECO:0007669"/>
    <property type="project" value="UniProtKB-KW"/>
</dbReference>
<dbReference type="EMBL" id="QWEG01000010">
    <property type="protein sequence ID" value="RHW37235.1"/>
    <property type="molecule type" value="Genomic_DNA"/>
</dbReference>
<dbReference type="InterPro" id="IPR003675">
    <property type="entry name" value="Rce1/LyrA-like_dom"/>
</dbReference>
<dbReference type="GO" id="GO:0080120">
    <property type="term" value="P:CAAX-box protein maturation"/>
    <property type="evidence" value="ECO:0007669"/>
    <property type="project" value="UniProtKB-ARBA"/>
</dbReference>